<comment type="catalytic activity">
    <reaction evidence="1">
        <text>Thiol-dependent hydrolysis of ester, thioester, amide, peptide and isopeptide bonds formed by the C-terminal Gly of ubiquitin (a 76-residue protein attached to proteins as an intracellular targeting signal).</text>
        <dbReference type="EC" id="3.4.19.12"/>
    </reaction>
</comment>
<dbReference type="SUPFAM" id="SSF57850">
    <property type="entry name" value="RING/U-box"/>
    <property type="match status" value="1"/>
</dbReference>
<reference evidence="16" key="1">
    <citation type="submission" date="2018-02" db="EMBL/GenBank/DDBJ databases">
        <title>Rhizophora mucronata_Transcriptome.</title>
        <authorList>
            <person name="Meera S.P."/>
            <person name="Sreeshan A."/>
            <person name="Augustine A."/>
        </authorList>
    </citation>
    <scope>NUCLEOTIDE SEQUENCE</scope>
    <source>
        <tissue evidence="16">Leaf</tissue>
    </source>
</reference>
<evidence type="ECO:0000256" key="6">
    <source>
        <dbReference type="ARBA" id="ARBA00022723"/>
    </source>
</evidence>
<dbReference type="PROSITE" id="PS50271">
    <property type="entry name" value="ZF_UBP"/>
    <property type="match status" value="1"/>
</dbReference>
<accession>A0A2P2IUE6</accession>
<sequence length="550" mass="62659">MATRTAALYNNPIPCKHLADYKLRHGLSGYKSLQKCLRTTSNGRTSIVKSETKIPMCSSCNGYQGRVFLCLICSSISCSNHTLFHAQSQNGHDIAVDVERSELYCSLCSDQVYDPDFDNIVVSKNIMDLPSGTIIAESDTRRSSKRKRLNLAADLDFKKPKELVSMKDRRAKSCYPPGLRGLKNLGSTCFMNSVLQALLHAPPFKHYFLNDFHNHETCRKTSSDQLCLVCEVGGVFSAMFSGDRTPYGPARFLYSWWQHSANLASYEQQDAHEFFISLLDGVHERDGEERNSSEENGDCQCIAHKVFSGMLRSDITCMTCGFTSTTYDPCLDISLNLESSSLVDVANKCVRMNENTVRSLWGCLELFTRPEKLGSDQKLYCQNCQEKRDSLKQMSVSRLPLVLSLHIKRFEHSAVRKLSRKIDWHLHFPFSLDMTPYLSSSIVRNRFGNRIFSFASEEPNISAEFEIFAVITHSGILESGHYVTYLRIRNQWYKCDDAWITEVDEGIVRASQCYMLFYVQRKIYHKAIMDHSYVPTSTRRDPFVSISSCC</sequence>
<dbReference type="SUPFAM" id="SSF54001">
    <property type="entry name" value="Cysteine proteinases"/>
    <property type="match status" value="1"/>
</dbReference>
<dbReference type="EMBL" id="GGEC01004365">
    <property type="protein sequence ID" value="MBW84848.1"/>
    <property type="molecule type" value="Transcribed_RNA"/>
</dbReference>
<dbReference type="InterPro" id="IPR028889">
    <property type="entry name" value="USP"/>
</dbReference>
<comment type="subcellular location">
    <subcellularLocation>
        <location evidence="2">Nucleus</location>
    </subcellularLocation>
</comment>
<evidence type="ECO:0000256" key="3">
    <source>
        <dbReference type="ARBA" id="ARBA00009085"/>
    </source>
</evidence>
<dbReference type="GO" id="GO:0005634">
    <property type="term" value="C:nucleus"/>
    <property type="evidence" value="ECO:0007669"/>
    <property type="project" value="UniProtKB-SubCell"/>
</dbReference>
<evidence type="ECO:0000256" key="1">
    <source>
        <dbReference type="ARBA" id="ARBA00000707"/>
    </source>
</evidence>
<dbReference type="InterPro" id="IPR038765">
    <property type="entry name" value="Papain-like_cys_pep_sf"/>
</dbReference>
<dbReference type="Gene3D" id="3.90.70.10">
    <property type="entry name" value="Cysteine proteinases"/>
    <property type="match status" value="1"/>
</dbReference>
<dbReference type="FunFam" id="3.90.70.10:FF:000089">
    <property type="entry name" value="Ubiquitinyl hydrolase 1"/>
    <property type="match status" value="1"/>
</dbReference>
<keyword evidence="8" id="KW-0833">Ubl conjugation pathway</keyword>
<evidence type="ECO:0000256" key="12">
    <source>
        <dbReference type="ARBA" id="ARBA00023242"/>
    </source>
</evidence>
<evidence type="ECO:0000259" key="14">
    <source>
        <dbReference type="PROSITE" id="PS50235"/>
    </source>
</evidence>
<comment type="similarity">
    <text evidence="3">Belongs to the peptidase C19 family.</text>
</comment>
<proteinExistence type="inferred from homology"/>
<dbReference type="Gene3D" id="3.30.40.10">
    <property type="entry name" value="Zinc/RING finger domain, C3HC4 (zinc finger)"/>
    <property type="match status" value="1"/>
</dbReference>
<evidence type="ECO:0000259" key="15">
    <source>
        <dbReference type="PROSITE" id="PS50271"/>
    </source>
</evidence>
<dbReference type="InterPro" id="IPR001394">
    <property type="entry name" value="Peptidase_C19_UCH"/>
</dbReference>
<evidence type="ECO:0000256" key="8">
    <source>
        <dbReference type="ARBA" id="ARBA00022786"/>
    </source>
</evidence>
<dbReference type="SMART" id="SM00290">
    <property type="entry name" value="ZnF_UBP"/>
    <property type="match status" value="1"/>
</dbReference>
<evidence type="ECO:0000256" key="2">
    <source>
        <dbReference type="ARBA" id="ARBA00004123"/>
    </source>
</evidence>
<keyword evidence="9" id="KW-0378">Hydrolase</keyword>
<dbReference type="GO" id="GO:0016579">
    <property type="term" value="P:protein deubiquitination"/>
    <property type="evidence" value="ECO:0007669"/>
    <property type="project" value="InterPro"/>
</dbReference>
<keyword evidence="12" id="KW-0539">Nucleus</keyword>
<evidence type="ECO:0000256" key="10">
    <source>
        <dbReference type="ARBA" id="ARBA00022807"/>
    </source>
</evidence>
<evidence type="ECO:0000256" key="11">
    <source>
        <dbReference type="ARBA" id="ARBA00022833"/>
    </source>
</evidence>
<keyword evidence="6" id="KW-0479">Metal-binding</keyword>
<evidence type="ECO:0000313" key="16">
    <source>
        <dbReference type="EMBL" id="MBW84848.1"/>
    </source>
</evidence>
<name>A0A2P2IUE6_RHIMU</name>
<dbReference type="Pfam" id="PF00443">
    <property type="entry name" value="UCH"/>
    <property type="match status" value="1"/>
</dbReference>
<dbReference type="GO" id="GO:0006508">
    <property type="term" value="P:proteolysis"/>
    <property type="evidence" value="ECO:0007669"/>
    <property type="project" value="UniProtKB-KW"/>
</dbReference>
<dbReference type="GO" id="GO:0070461">
    <property type="term" value="C:SAGA-type complex"/>
    <property type="evidence" value="ECO:0007669"/>
    <property type="project" value="UniProtKB-ARBA"/>
</dbReference>
<evidence type="ECO:0000256" key="4">
    <source>
        <dbReference type="ARBA" id="ARBA00012759"/>
    </source>
</evidence>
<evidence type="ECO:0000256" key="7">
    <source>
        <dbReference type="ARBA" id="ARBA00022771"/>
    </source>
</evidence>
<dbReference type="InterPro" id="IPR050185">
    <property type="entry name" value="Ub_carboxyl-term_hydrolase"/>
</dbReference>
<dbReference type="FunFam" id="3.30.40.10:FF:000584">
    <property type="entry name" value="Ubiquitinyl hydrolase 1"/>
    <property type="match status" value="1"/>
</dbReference>
<keyword evidence="11" id="KW-0862">Zinc</keyword>
<dbReference type="Pfam" id="PF02148">
    <property type="entry name" value="zf-UBP"/>
    <property type="match status" value="1"/>
</dbReference>
<dbReference type="EC" id="3.4.19.12" evidence="4"/>
<dbReference type="PROSITE" id="PS50235">
    <property type="entry name" value="USP_3"/>
    <property type="match status" value="1"/>
</dbReference>
<dbReference type="GO" id="GO:0008270">
    <property type="term" value="F:zinc ion binding"/>
    <property type="evidence" value="ECO:0007669"/>
    <property type="project" value="UniProtKB-KW"/>
</dbReference>
<keyword evidence="5" id="KW-0645">Protease</keyword>
<dbReference type="InterPro" id="IPR018200">
    <property type="entry name" value="USP_CS"/>
</dbReference>
<evidence type="ECO:0000256" key="9">
    <source>
        <dbReference type="ARBA" id="ARBA00022801"/>
    </source>
</evidence>
<dbReference type="AlphaFoldDB" id="A0A2P2IUE6"/>
<evidence type="ECO:0000256" key="13">
    <source>
        <dbReference type="PROSITE-ProRule" id="PRU00502"/>
    </source>
</evidence>
<dbReference type="PANTHER" id="PTHR21646">
    <property type="entry name" value="UBIQUITIN CARBOXYL-TERMINAL HYDROLASE"/>
    <property type="match status" value="1"/>
</dbReference>
<evidence type="ECO:0000256" key="5">
    <source>
        <dbReference type="ARBA" id="ARBA00022670"/>
    </source>
</evidence>
<protein>
    <recommendedName>
        <fullName evidence="4">ubiquitinyl hydrolase 1</fullName>
        <ecNumber evidence="4">3.4.19.12</ecNumber>
    </recommendedName>
</protein>
<dbReference type="GO" id="GO:0004843">
    <property type="term" value="F:cysteine-type deubiquitinase activity"/>
    <property type="evidence" value="ECO:0007669"/>
    <property type="project" value="UniProtKB-EC"/>
</dbReference>
<keyword evidence="7 13" id="KW-0863">Zinc-finger</keyword>
<feature type="domain" description="UBP-type" evidence="15">
    <location>
        <begin position="28"/>
        <end position="131"/>
    </location>
</feature>
<dbReference type="PANTHER" id="PTHR21646:SF49">
    <property type="entry name" value="UBIQUITIN C-TERMINAL HYDROLASE 22"/>
    <property type="match status" value="1"/>
</dbReference>
<keyword evidence="10" id="KW-0788">Thiol protease</keyword>
<dbReference type="InterPro" id="IPR013083">
    <property type="entry name" value="Znf_RING/FYVE/PHD"/>
</dbReference>
<organism evidence="16">
    <name type="scientific">Rhizophora mucronata</name>
    <name type="common">Asiatic mangrove</name>
    <dbReference type="NCBI Taxonomy" id="61149"/>
    <lineage>
        <taxon>Eukaryota</taxon>
        <taxon>Viridiplantae</taxon>
        <taxon>Streptophyta</taxon>
        <taxon>Embryophyta</taxon>
        <taxon>Tracheophyta</taxon>
        <taxon>Spermatophyta</taxon>
        <taxon>Magnoliopsida</taxon>
        <taxon>eudicotyledons</taxon>
        <taxon>Gunneridae</taxon>
        <taxon>Pentapetalae</taxon>
        <taxon>rosids</taxon>
        <taxon>fabids</taxon>
        <taxon>Malpighiales</taxon>
        <taxon>Rhizophoraceae</taxon>
        <taxon>Rhizophora</taxon>
    </lineage>
</organism>
<feature type="domain" description="USP" evidence="14">
    <location>
        <begin position="180"/>
        <end position="521"/>
    </location>
</feature>
<dbReference type="PROSITE" id="PS00972">
    <property type="entry name" value="USP_1"/>
    <property type="match status" value="1"/>
</dbReference>
<dbReference type="InterPro" id="IPR001607">
    <property type="entry name" value="Znf_UBP"/>
</dbReference>